<evidence type="ECO:0000313" key="3">
    <source>
        <dbReference type="Proteomes" id="UP001602245"/>
    </source>
</evidence>
<dbReference type="PANTHER" id="PTHR33164:SF106">
    <property type="entry name" value="TRANSCRIPTIONAL REGULATORY PROTEIN"/>
    <property type="match status" value="1"/>
</dbReference>
<dbReference type="PROSITE" id="PS50995">
    <property type="entry name" value="HTH_MARR_2"/>
    <property type="match status" value="1"/>
</dbReference>
<keyword evidence="3" id="KW-1185">Reference proteome</keyword>
<evidence type="ECO:0000259" key="1">
    <source>
        <dbReference type="PROSITE" id="PS50995"/>
    </source>
</evidence>
<dbReference type="InterPro" id="IPR039422">
    <property type="entry name" value="MarR/SlyA-like"/>
</dbReference>
<dbReference type="SUPFAM" id="SSF46785">
    <property type="entry name" value="Winged helix' DNA-binding domain"/>
    <property type="match status" value="1"/>
</dbReference>
<dbReference type="PANTHER" id="PTHR33164">
    <property type="entry name" value="TRANSCRIPTIONAL REGULATOR, MARR FAMILY"/>
    <property type="match status" value="1"/>
</dbReference>
<proteinExistence type="predicted"/>
<dbReference type="EMBL" id="JBIAZU010000002">
    <property type="protein sequence ID" value="MFF5290429.1"/>
    <property type="molecule type" value="Genomic_DNA"/>
</dbReference>
<evidence type="ECO:0000313" key="2">
    <source>
        <dbReference type="EMBL" id="MFF5290429.1"/>
    </source>
</evidence>
<dbReference type="Gene3D" id="1.10.10.10">
    <property type="entry name" value="Winged helix-like DNA-binding domain superfamily/Winged helix DNA-binding domain"/>
    <property type="match status" value="1"/>
</dbReference>
<dbReference type="InterPro" id="IPR036390">
    <property type="entry name" value="WH_DNA-bd_sf"/>
</dbReference>
<accession>A0ABW6WCK2</accession>
<dbReference type="InterPro" id="IPR000835">
    <property type="entry name" value="HTH_MarR-typ"/>
</dbReference>
<dbReference type="InterPro" id="IPR036388">
    <property type="entry name" value="WH-like_DNA-bd_sf"/>
</dbReference>
<dbReference type="SMART" id="SM00347">
    <property type="entry name" value="HTH_MARR"/>
    <property type="match status" value="1"/>
</dbReference>
<dbReference type="RefSeq" id="WP_020510578.1">
    <property type="nucleotide sequence ID" value="NZ_JBIAZU010000002.1"/>
</dbReference>
<organism evidence="2 3">
    <name type="scientific">Paractinoplanes globisporus</name>
    <dbReference type="NCBI Taxonomy" id="113565"/>
    <lineage>
        <taxon>Bacteria</taxon>
        <taxon>Bacillati</taxon>
        <taxon>Actinomycetota</taxon>
        <taxon>Actinomycetes</taxon>
        <taxon>Micromonosporales</taxon>
        <taxon>Micromonosporaceae</taxon>
        <taxon>Paractinoplanes</taxon>
    </lineage>
</organism>
<dbReference type="Pfam" id="PF01047">
    <property type="entry name" value="MarR"/>
    <property type="match status" value="1"/>
</dbReference>
<sequence length="149" mass="16395">MKRRLAIQIKEAMRDASLQLALLNHQVGARLKLRDVDFDCLNLVSQHGSLGPGALAKLAGLHPATMTGVLDRLEKAGWVARERDPDDRRAVLVRAAKERGREVLDLFDDMNGKMDEICTDYTADELALIAGFLRRTAAAGREATATLTE</sequence>
<comment type="caution">
    <text evidence="2">The sequence shown here is derived from an EMBL/GenBank/DDBJ whole genome shotgun (WGS) entry which is preliminary data.</text>
</comment>
<dbReference type="Proteomes" id="UP001602245">
    <property type="component" value="Unassembled WGS sequence"/>
</dbReference>
<protein>
    <submittedName>
        <fullName evidence="2">MarR family transcriptional regulator</fullName>
    </submittedName>
</protein>
<feature type="domain" description="HTH marR-type" evidence="1">
    <location>
        <begin position="1"/>
        <end position="138"/>
    </location>
</feature>
<reference evidence="2 3" key="1">
    <citation type="submission" date="2024-10" db="EMBL/GenBank/DDBJ databases">
        <title>The Natural Products Discovery Center: Release of the First 8490 Sequenced Strains for Exploring Actinobacteria Biosynthetic Diversity.</title>
        <authorList>
            <person name="Kalkreuter E."/>
            <person name="Kautsar S.A."/>
            <person name="Yang D."/>
            <person name="Bader C.D."/>
            <person name="Teijaro C.N."/>
            <person name="Fluegel L."/>
            <person name="Davis C.M."/>
            <person name="Simpson J.R."/>
            <person name="Lauterbach L."/>
            <person name="Steele A.D."/>
            <person name="Gui C."/>
            <person name="Meng S."/>
            <person name="Li G."/>
            <person name="Viehrig K."/>
            <person name="Ye F."/>
            <person name="Su P."/>
            <person name="Kiefer A.F."/>
            <person name="Nichols A."/>
            <person name="Cepeda A.J."/>
            <person name="Yan W."/>
            <person name="Fan B."/>
            <person name="Jiang Y."/>
            <person name="Adhikari A."/>
            <person name="Zheng C.-J."/>
            <person name="Schuster L."/>
            <person name="Cowan T.M."/>
            <person name="Smanski M.J."/>
            <person name="Chevrette M.G."/>
            <person name="De Carvalho L.P.S."/>
            <person name="Shen B."/>
        </authorList>
    </citation>
    <scope>NUCLEOTIDE SEQUENCE [LARGE SCALE GENOMIC DNA]</scope>
    <source>
        <strain evidence="2 3">NPDC000087</strain>
    </source>
</reference>
<gene>
    <name evidence="2" type="ORF">ACFY35_13380</name>
</gene>
<name>A0ABW6WCK2_9ACTN</name>
<dbReference type="PRINTS" id="PR00598">
    <property type="entry name" value="HTHMARR"/>
</dbReference>